<protein>
    <recommendedName>
        <fullName evidence="8">C-type LECtin</fullName>
    </recommendedName>
</protein>
<dbReference type="FunCoup" id="E3MJ38">
    <property type="interactions" value="2"/>
</dbReference>
<keyword evidence="1" id="KW-1015">Disulfide bond</keyword>
<dbReference type="InterPro" id="IPR000859">
    <property type="entry name" value="CUB_dom"/>
</dbReference>
<evidence type="ECO:0000259" key="4">
    <source>
        <dbReference type="PROSITE" id="PS01180"/>
    </source>
</evidence>
<dbReference type="Pfam" id="PF00431">
    <property type="entry name" value="CUB"/>
    <property type="match status" value="1"/>
</dbReference>
<dbReference type="HOGENOM" id="CLU_037161_0_0_1"/>
<dbReference type="InterPro" id="IPR050976">
    <property type="entry name" value="Snaclec"/>
</dbReference>
<feature type="domain" description="C-type lectin" evidence="5">
    <location>
        <begin position="163"/>
        <end position="280"/>
    </location>
</feature>
<feature type="signal peptide" evidence="3">
    <location>
        <begin position="1"/>
        <end position="19"/>
    </location>
</feature>
<dbReference type="PROSITE" id="PS01180">
    <property type="entry name" value="CUB"/>
    <property type="match status" value="1"/>
</dbReference>
<dbReference type="CDD" id="cd00037">
    <property type="entry name" value="CLECT"/>
    <property type="match status" value="2"/>
</dbReference>
<dbReference type="OMA" id="CLWDDAT"/>
<dbReference type="CDD" id="cd00041">
    <property type="entry name" value="CUB"/>
    <property type="match status" value="1"/>
</dbReference>
<proteinExistence type="predicted"/>
<dbReference type="KEGG" id="crq:GCK72_007173"/>
<evidence type="ECO:0000313" key="6">
    <source>
        <dbReference type="EMBL" id="EFP03499.1"/>
    </source>
</evidence>
<dbReference type="STRING" id="31234.E3MJ38"/>
<dbReference type="FunFam" id="3.10.100.10:FF:000152">
    <property type="entry name" value="C-type LECtin"/>
    <property type="match status" value="1"/>
</dbReference>
<feature type="chain" id="PRO_5003175015" description="C-type LECtin" evidence="3">
    <location>
        <begin position="20"/>
        <end position="418"/>
    </location>
</feature>
<dbReference type="SUPFAM" id="SSF56436">
    <property type="entry name" value="C-type lectin-like"/>
    <property type="match status" value="2"/>
</dbReference>
<dbReference type="PROSITE" id="PS50041">
    <property type="entry name" value="C_TYPE_LECTIN_2"/>
    <property type="match status" value="2"/>
</dbReference>
<dbReference type="PANTHER" id="PTHR22991:SF44">
    <property type="entry name" value="C-TYPE LECTIN-RELATED"/>
    <property type="match status" value="1"/>
</dbReference>
<reference evidence="6" key="1">
    <citation type="submission" date="2007-07" db="EMBL/GenBank/DDBJ databases">
        <title>PCAP assembly of the Caenorhabditis remanei genome.</title>
        <authorList>
            <consortium name="The Caenorhabditis remanei Sequencing Consortium"/>
            <person name="Wilson R.K."/>
        </authorList>
    </citation>
    <scope>NUCLEOTIDE SEQUENCE [LARGE SCALE GENOMIC DNA]</scope>
    <source>
        <strain evidence="6">PB4641</strain>
    </source>
</reference>
<sequence length="418" mass="45549">MRFPILFSIFLPLVISISSDPVCTNGFTLVNNKCLKLFTTAASYKVAERSCMDYGATLVTVKNSNDNHAVSTIAGTSVALLWMGLYCFGSDPSRCQWDDSTGSADMYNSFAAGFPHIAVGKCVYYSTQGALAGKWLSGDCEKETKAYICELPITRADDCKYNYNGYCYTFHDVPTAFVQAQETCEKECGNLASVTSANENRYIATLSNRLFSGNFYIGGLWPSSNVFYWFDGSAWNYNNIDPSYSHNANCIAVSNSISSSVASGLWFSIKCHMPYSFVCKRPAGTKCSGNQPIVPVTPVPPTQSFCNSSLLLSPGVITSPNFPFSYDNSEFCSYQLATLGSYNVLLRFSDFATVKGVDFVNVYDGDSVNSKLLGTYTGQLDAFSLVSSGNTMLVTFKSGSGKPAQGFSARFTSYSYGR</sequence>
<evidence type="ECO:0008006" key="8">
    <source>
        <dbReference type="Google" id="ProtNLM"/>
    </source>
</evidence>
<dbReference type="Proteomes" id="UP000008281">
    <property type="component" value="Unassembled WGS sequence"/>
</dbReference>
<dbReference type="RefSeq" id="XP_003103908.2">
    <property type="nucleotide sequence ID" value="XM_003103860.2"/>
</dbReference>
<organism evidence="7">
    <name type="scientific">Caenorhabditis remanei</name>
    <name type="common">Caenorhabditis vulgaris</name>
    <dbReference type="NCBI Taxonomy" id="31234"/>
    <lineage>
        <taxon>Eukaryota</taxon>
        <taxon>Metazoa</taxon>
        <taxon>Ecdysozoa</taxon>
        <taxon>Nematoda</taxon>
        <taxon>Chromadorea</taxon>
        <taxon>Rhabditida</taxon>
        <taxon>Rhabditina</taxon>
        <taxon>Rhabditomorpha</taxon>
        <taxon>Rhabditoidea</taxon>
        <taxon>Rhabditidae</taxon>
        <taxon>Peloderinae</taxon>
        <taxon>Caenorhabditis</taxon>
    </lineage>
</organism>
<evidence type="ECO:0000256" key="1">
    <source>
        <dbReference type="ARBA" id="ARBA00023157"/>
    </source>
</evidence>
<dbReference type="eggNOG" id="KOG4297">
    <property type="taxonomic scope" value="Eukaryota"/>
</dbReference>
<name>E3MJ38_CAERE</name>
<feature type="domain" description="C-type lectin" evidence="5">
    <location>
        <begin position="30"/>
        <end position="143"/>
    </location>
</feature>
<feature type="domain" description="CUB" evidence="4">
    <location>
        <begin position="306"/>
        <end position="414"/>
    </location>
</feature>
<dbReference type="OrthoDB" id="431034at2759"/>
<dbReference type="InParanoid" id="E3MJ38"/>
<comment type="caution">
    <text evidence="2">Lacks conserved residue(s) required for the propagation of feature annotation.</text>
</comment>
<gene>
    <name evidence="6" type="ORF">CRE_09486</name>
</gene>
<dbReference type="PANTHER" id="PTHR22991">
    <property type="entry name" value="PROTEIN CBG13490"/>
    <property type="match status" value="1"/>
</dbReference>
<dbReference type="SUPFAM" id="SSF49854">
    <property type="entry name" value="Spermadhesin, CUB domain"/>
    <property type="match status" value="1"/>
</dbReference>
<evidence type="ECO:0000256" key="2">
    <source>
        <dbReference type="PROSITE-ProRule" id="PRU00059"/>
    </source>
</evidence>
<dbReference type="InterPro" id="IPR016187">
    <property type="entry name" value="CTDL_fold"/>
</dbReference>
<dbReference type="CTD" id="9802284"/>
<dbReference type="SMART" id="SM00034">
    <property type="entry name" value="CLECT"/>
    <property type="match status" value="2"/>
</dbReference>
<dbReference type="InterPro" id="IPR035914">
    <property type="entry name" value="Sperma_CUB_dom_sf"/>
</dbReference>
<dbReference type="Gene3D" id="2.60.120.290">
    <property type="entry name" value="Spermadhesin, CUB domain"/>
    <property type="match status" value="1"/>
</dbReference>
<evidence type="ECO:0000259" key="5">
    <source>
        <dbReference type="PROSITE" id="PS50041"/>
    </source>
</evidence>
<dbReference type="EMBL" id="DS268449">
    <property type="protein sequence ID" value="EFP03499.1"/>
    <property type="molecule type" value="Genomic_DNA"/>
</dbReference>
<dbReference type="Pfam" id="PF00059">
    <property type="entry name" value="Lectin_C"/>
    <property type="match status" value="2"/>
</dbReference>
<evidence type="ECO:0000313" key="7">
    <source>
        <dbReference type="Proteomes" id="UP000008281"/>
    </source>
</evidence>
<keyword evidence="3" id="KW-0732">Signal</keyword>
<dbReference type="AlphaFoldDB" id="E3MJ38"/>
<keyword evidence="7" id="KW-1185">Reference proteome</keyword>
<evidence type="ECO:0000256" key="3">
    <source>
        <dbReference type="SAM" id="SignalP"/>
    </source>
</evidence>
<dbReference type="InterPro" id="IPR001304">
    <property type="entry name" value="C-type_lectin-like"/>
</dbReference>
<accession>E3MJ38</accession>
<dbReference type="InterPro" id="IPR016186">
    <property type="entry name" value="C-type_lectin-like/link_sf"/>
</dbReference>
<dbReference type="Gene3D" id="3.10.100.10">
    <property type="entry name" value="Mannose-Binding Protein A, subunit A"/>
    <property type="match status" value="2"/>
</dbReference>
<dbReference type="GeneID" id="9802284"/>
<dbReference type="SMART" id="SM00042">
    <property type="entry name" value="CUB"/>
    <property type="match status" value="1"/>
</dbReference>